<keyword evidence="2" id="KW-0472">Membrane</keyword>
<dbReference type="STRING" id="187304.B0E33_02710"/>
<reference evidence="4" key="1">
    <citation type="submission" date="2015-07" db="EMBL/GenBank/DDBJ databases">
        <authorList>
            <person name="Rodrigo-Torres Lidia"/>
            <person name="Arahal R.David."/>
        </authorList>
    </citation>
    <scope>NUCLEOTIDE SEQUENCE [LARGE SCALE GENOMIC DNA]</scope>
    <source>
        <strain evidence="4">CECT 4801</strain>
    </source>
</reference>
<gene>
    <name evidence="3" type="ORF">LAL4801_04123</name>
</gene>
<evidence type="ECO:0000256" key="1">
    <source>
        <dbReference type="SAM" id="MobiDB-lite"/>
    </source>
</evidence>
<dbReference type="EMBL" id="CXST01000002">
    <property type="protein sequence ID" value="CTQ45669.1"/>
    <property type="molecule type" value="Genomic_DNA"/>
</dbReference>
<keyword evidence="2" id="KW-0812">Transmembrane</keyword>
<dbReference type="AlphaFoldDB" id="A0A0M6Y8D4"/>
<keyword evidence="2" id="KW-1133">Transmembrane helix</keyword>
<dbReference type="Pfam" id="PF06059">
    <property type="entry name" value="DUF930"/>
    <property type="match status" value="1"/>
</dbReference>
<dbReference type="InterPro" id="IPR009273">
    <property type="entry name" value="DUF930"/>
</dbReference>
<evidence type="ECO:0008006" key="5">
    <source>
        <dbReference type="Google" id="ProtNLM"/>
    </source>
</evidence>
<accession>A0A0M6Y8D4</accession>
<protein>
    <recommendedName>
        <fullName evidence="5">DUF930 domain-containing protein</fullName>
    </recommendedName>
</protein>
<feature type="transmembrane region" description="Helical" evidence="2">
    <location>
        <begin position="25"/>
        <end position="42"/>
    </location>
</feature>
<sequence length="259" mass="28731">MAGYRRNAIAELAPPTHLTRFVAERFPWICALWLHLALYALLSDAALWRTILPEPPEPVSVEIIPEYLPPSLPETSLEETNESQPQTAAVSPQSTADPLSGSNASLEQVPSSNAILPAPTDPSSSRTRPEQEWVTANAYFANDVLNDPRSAQAREFLPTLTSEDGREQICALEAMEQVRHARPGFKPTRLAPHAFRNSFQKEDMIVVPAGALRSNRVWYEIAYRCRLDASGKIVSGFEYALGAPIDRSIWDEYGLAPIH</sequence>
<feature type="compositionally biased region" description="Polar residues" evidence="1">
    <location>
        <begin position="82"/>
        <end position="114"/>
    </location>
</feature>
<keyword evidence="4" id="KW-1185">Reference proteome</keyword>
<organism evidence="3 4">
    <name type="scientific">Roseibium aggregatum</name>
    <dbReference type="NCBI Taxonomy" id="187304"/>
    <lineage>
        <taxon>Bacteria</taxon>
        <taxon>Pseudomonadati</taxon>
        <taxon>Pseudomonadota</taxon>
        <taxon>Alphaproteobacteria</taxon>
        <taxon>Hyphomicrobiales</taxon>
        <taxon>Stappiaceae</taxon>
        <taxon>Roseibium</taxon>
    </lineage>
</organism>
<proteinExistence type="predicted"/>
<evidence type="ECO:0000313" key="4">
    <source>
        <dbReference type="Proteomes" id="UP000048926"/>
    </source>
</evidence>
<name>A0A0M6Y8D4_9HYPH</name>
<dbReference type="Proteomes" id="UP000048926">
    <property type="component" value="Unassembled WGS sequence"/>
</dbReference>
<evidence type="ECO:0000256" key="2">
    <source>
        <dbReference type="SAM" id="Phobius"/>
    </source>
</evidence>
<evidence type="ECO:0000313" key="3">
    <source>
        <dbReference type="EMBL" id="CTQ45669.1"/>
    </source>
</evidence>
<feature type="region of interest" description="Disordered" evidence="1">
    <location>
        <begin position="70"/>
        <end position="130"/>
    </location>
</feature>